<feature type="transmembrane region" description="Helical" evidence="5">
    <location>
        <begin position="173"/>
        <end position="193"/>
    </location>
</feature>
<dbReference type="PANTHER" id="PTHR37422">
    <property type="entry name" value="TEICHURONIC ACID BIOSYNTHESIS PROTEIN TUAE"/>
    <property type="match status" value="1"/>
</dbReference>
<feature type="transmembrane region" description="Helical" evidence="5">
    <location>
        <begin position="149"/>
        <end position="167"/>
    </location>
</feature>
<evidence type="ECO:0000313" key="7">
    <source>
        <dbReference type="EMBL" id="GAG55902.1"/>
    </source>
</evidence>
<feature type="transmembrane region" description="Helical" evidence="5">
    <location>
        <begin position="110"/>
        <end position="134"/>
    </location>
</feature>
<feature type="non-terminal residue" evidence="7">
    <location>
        <position position="1"/>
    </location>
</feature>
<evidence type="ECO:0000256" key="2">
    <source>
        <dbReference type="ARBA" id="ARBA00022692"/>
    </source>
</evidence>
<keyword evidence="4 5" id="KW-0472">Membrane</keyword>
<proteinExistence type="predicted"/>
<keyword evidence="3 5" id="KW-1133">Transmembrane helix</keyword>
<gene>
    <name evidence="7" type="ORF">S01H4_06604</name>
</gene>
<dbReference type="InterPro" id="IPR007016">
    <property type="entry name" value="O-antigen_ligase-rel_domated"/>
</dbReference>
<dbReference type="EMBL" id="BART01002059">
    <property type="protein sequence ID" value="GAG55902.1"/>
    <property type="molecule type" value="Genomic_DNA"/>
</dbReference>
<dbReference type="InterPro" id="IPR051533">
    <property type="entry name" value="WaaL-like"/>
</dbReference>
<evidence type="ECO:0000256" key="4">
    <source>
        <dbReference type="ARBA" id="ARBA00023136"/>
    </source>
</evidence>
<keyword evidence="2 5" id="KW-0812">Transmembrane</keyword>
<protein>
    <recommendedName>
        <fullName evidence="6">O-antigen ligase-related domain-containing protein</fullName>
    </recommendedName>
</protein>
<evidence type="ECO:0000259" key="6">
    <source>
        <dbReference type="Pfam" id="PF04932"/>
    </source>
</evidence>
<dbReference type="Pfam" id="PF04932">
    <property type="entry name" value="Wzy_C"/>
    <property type="match status" value="1"/>
</dbReference>
<accession>X0ZCG1</accession>
<comment type="subcellular location">
    <subcellularLocation>
        <location evidence="1">Membrane</location>
        <topology evidence="1">Multi-pass membrane protein</topology>
    </subcellularLocation>
</comment>
<dbReference type="PANTHER" id="PTHR37422:SF23">
    <property type="entry name" value="TEICHURONIC ACID BIOSYNTHESIS PROTEIN TUAE"/>
    <property type="match status" value="1"/>
</dbReference>
<organism evidence="7">
    <name type="scientific">marine sediment metagenome</name>
    <dbReference type="NCBI Taxonomy" id="412755"/>
    <lineage>
        <taxon>unclassified sequences</taxon>
        <taxon>metagenomes</taxon>
        <taxon>ecological metagenomes</taxon>
    </lineage>
</organism>
<comment type="caution">
    <text evidence="7">The sequence shown here is derived from an EMBL/GenBank/DDBJ whole genome shotgun (WGS) entry which is preliminary data.</text>
</comment>
<dbReference type="AlphaFoldDB" id="X0ZCG1"/>
<evidence type="ECO:0000256" key="1">
    <source>
        <dbReference type="ARBA" id="ARBA00004141"/>
    </source>
</evidence>
<reference evidence="7" key="1">
    <citation type="journal article" date="2014" name="Front. Microbiol.">
        <title>High frequency of phylogenetically diverse reductive dehalogenase-homologous genes in deep subseafloor sedimentary metagenomes.</title>
        <authorList>
            <person name="Kawai M."/>
            <person name="Futagami T."/>
            <person name="Toyoda A."/>
            <person name="Takaki Y."/>
            <person name="Nishi S."/>
            <person name="Hori S."/>
            <person name="Arai W."/>
            <person name="Tsubouchi T."/>
            <person name="Morono Y."/>
            <person name="Uchiyama I."/>
            <person name="Ito T."/>
            <person name="Fujiyama A."/>
            <person name="Inagaki F."/>
            <person name="Takami H."/>
        </authorList>
    </citation>
    <scope>NUCLEOTIDE SEQUENCE</scope>
    <source>
        <strain evidence="7">Expedition CK06-06</strain>
    </source>
</reference>
<name>X0ZCG1_9ZZZZ</name>
<dbReference type="GO" id="GO:0016020">
    <property type="term" value="C:membrane"/>
    <property type="evidence" value="ECO:0007669"/>
    <property type="project" value="UniProtKB-SubCell"/>
</dbReference>
<evidence type="ECO:0000256" key="5">
    <source>
        <dbReference type="SAM" id="Phobius"/>
    </source>
</evidence>
<evidence type="ECO:0000256" key="3">
    <source>
        <dbReference type="ARBA" id="ARBA00022989"/>
    </source>
</evidence>
<feature type="domain" description="O-antigen ligase-related" evidence="6">
    <location>
        <begin position="6"/>
        <end position="126"/>
    </location>
</feature>
<feature type="transmembrane region" description="Helical" evidence="5">
    <location>
        <begin position="213"/>
        <end position="232"/>
    </location>
</feature>
<sequence length="367" mass="42137">ASIFMVFGFAMIVVFVLILSKKIPFVGEIGLFNKLSESITALISYYRKDGFIEAIKAISNYRYIYWQQAVWMFKDYPVTGIGLGAYITELPQYIIKTGANFFQIDFAGNYYLQILSELGITGFILIGFIFYLVLKKGFKALKEEGRDKLISSALLTSFISMLIVFNLGAHTNIIEVQFTFWLIIGLLITFTNINKLKSNNSCSIQNKNISVKISFIIIIVIFAVNLLINSFGELSTNNKQVIYGWENKYGFYQEINIDGEECRWTSIDASKVLEKKGSKMILPIRALNPDIESNPLYVKIYINNCLIKTIKFDDDKWHDGIIELRNIKRNKFTLTIICSRSWIPREWDFSSSEKELGVLIGQEKFIE</sequence>